<dbReference type="Proteomes" id="UP000887116">
    <property type="component" value="Unassembled WGS sequence"/>
</dbReference>
<dbReference type="AlphaFoldDB" id="A0A8X6HA84"/>
<evidence type="ECO:0000313" key="2">
    <source>
        <dbReference type="EMBL" id="GFQ82809.1"/>
    </source>
</evidence>
<evidence type="ECO:0000256" key="1">
    <source>
        <dbReference type="SAM" id="MobiDB-lite"/>
    </source>
</evidence>
<gene>
    <name evidence="2" type="ORF">TNCT_494021</name>
</gene>
<sequence>MGKTYKPKRRQSRRCIKRDESPTRTRGPITRSDTIVHRIINEFPENKGIIEKPEVKCQVMMGLSTKPRRIITRSMLSVLQKRNLPEIANLVTNTLNSKTLTNINELNYSCTSTENTVRETPSYLMQSIVDQQAPDGNSDTIKHSAIESVNGTKENEYASKQNVNSPSKYIIQNSLHQSVGKRNFVSKEGKVKNCVNFKTSHGPTTVEKRILNKSYKQTPYPSRSITGEQKQTGKGSNRSILKSKNGKNEMQTLKENDNNYTINNGIAKPVNLSIETLTRVVQQRQRAQHRYRTQHWASKLNNDVKEKQDFELNNDLQCSNGFCNPTRPFTACSRTGNQVSRITLKGQMQGSSNCWIGRALYSIFSFLARLLFLRY</sequence>
<feature type="compositionally biased region" description="Basic residues" evidence="1">
    <location>
        <begin position="1"/>
        <end position="16"/>
    </location>
</feature>
<reference evidence="2" key="1">
    <citation type="submission" date="2020-07" db="EMBL/GenBank/DDBJ databases">
        <title>Multicomponent nature underlies the extraordinary mechanical properties of spider dragline silk.</title>
        <authorList>
            <person name="Kono N."/>
            <person name="Nakamura H."/>
            <person name="Mori M."/>
            <person name="Yoshida Y."/>
            <person name="Ohtoshi R."/>
            <person name="Malay A.D."/>
            <person name="Moran D.A.P."/>
            <person name="Tomita M."/>
            <person name="Numata K."/>
            <person name="Arakawa K."/>
        </authorList>
    </citation>
    <scope>NUCLEOTIDE SEQUENCE</scope>
</reference>
<protein>
    <submittedName>
        <fullName evidence="2">Uncharacterized protein</fullName>
    </submittedName>
</protein>
<keyword evidence="3" id="KW-1185">Reference proteome</keyword>
<feature type="region of interest" description="Disordered" evidence="1">
    <location>
        <begin position="1"/>
        <end position="29"/>
    </location>
</feature>
<evidence type="ECO:0000313" key="3">
    <source>
        <dbReference type="Proteomes" id="UP000887116"/>
    </source>
</evidence>
<proteinExistence type="predicted"/>
<organism evidence="2 3">
    <name type="scientific">Trichonephila clavata</name>
    <name type="common">Joro spider</name>
    <name type="synonym">Nephila clavata</name>
    <dbReference type="NCBI Taxonomy" id="2740835"/>
    <lineage>
        <taxon>Eukaryota</taxon>
        <taxon>Metazoa</taxon>
        <taxon>Ecdysozoa</taxon>
        <taxon>Arthropoda</taxon>
        <taxon>Chelicerata</taxon>
        <taxon>Arachnida</taxon>
        <taxon>Araneae</taxon>
        <taxon>Araneomorphae</taxon>
        <taxon>Entelegynae</taxon>
        <taxon>Araneoidea</taxon>
        <taxon>Nephilidae</taxon>
        <taxon>Trichonephila</taxon>
    </lineage>
</organism>
<dbReference type="OrthoDB" id="6431773at2759"/>
<dbReference type="EMBL" id="BMAO01002727">
    <property type="protein sequence ID" value="GFQ82809.1"/>
    <property type="molecule type" value="Genomic_DNA"/>
</dbReference>
<accession>A0A8X6HA84</accession>
<feature type="region of interest" description="Disordered" evidence="1">
    <location>
        <begin position="212"/>
        <end position="249"/>
    </location>
</feature>
<name>A0A8X6HA84_TRICU</name>
<comment type="caution">
    <text evidence="2">The sequence shown here is derived from an EMBL/GenBank/DDBJ whole genome shotgun (WGS) entry which is preliminary data.</text>
</comment>
<feature type="compositionally biased region" description="Polar residues" evidence="1">
    <location>
        <begin position="214"/>
        <end position="249"/>
    </location>
</feature>